<feature type="compositionally biased region" description="Polar residues" evidence="1">
    <location>
        <begin position="86"/>
        <end position="99"/>
    </location>
</feature>
<feature type="compositionally biased region" description="Polar residues" evidence="1">
    <location>
        <begin position="32"/>
        <end position="45"/>
    </location>
</feature>
<proteinExistence type="predicted"/>
<feature type="compositionally biased region" description="Polar residues" evidence="1">
    <location>
        <begin position="1"/>
        <end position="10"/>
    </location>
</feature>
<dbReference type="AlphaFoldDB" id="A0A7X0NXQ6"/>
<sequence length="99" mass="9963">MVSVIATVTPSADRGTAAAASRHRLPGRRPSGKTSSRIRNPTTCHDQIVPLHQASRPQASSAGTPSIDTAIPASAPDAGVAGARIATSQPSAKGTSPSR</sequence>
<dbReference type="EMBL" id="JACHMI010000001">
    <property type="protein sequence ID" value="MBB6551562.1"/>
    <property type="molecule type" value="Genomic_DNA"/>
</dbReference>
<gene>
    <name evidence="2" type="ORF">HD593_006357</name>
</gene>
<evidence type="ECO:0000256" key="1">
    <source>
        <dbReference type="SAM" id="MobiDB-lite"/>
    </source>
</evidence>
<feature type="region of interest" description="Disordered" evidence="1">
    <location>
        <begin position="1"/>
        <end position="99"/>
    </location>
</feature>
<evidence type="ECO:0000313" key="2">
    <source>
        <dbReference type="EMBL" id="MBB6551562.1"/>
    </source>
</evidence>
<reference evidence="2 3" key="1">
    <citation type="submission" date="2020-08" db="EMBL/GenBank/DDBJ databases">
        <title>Sequencing the genomes of 1000 actinobacteria strains.</title>
        <authorList>
            <person name="Klenk H.-P."/>
        </authorList>
    </citation>
    <scope>NUCLEOTIDE SEQUENCE [LARGE SCALE GENOMIC DNA]</scope>
    <source>
        <strain evidence="2 3">DSM 43768</strain>
    </source>
</reference>
<organism evidence="2 3">
    <name type="scientific">Nonomuraea rubra</name>
    <dbReference type="NCBI Taxonomy" id="46180"/>
    <lineage>
        <taxon>Bacteria</taxon>
        <taxon>Bacillati</taxon>
        <taxon>Actinomycetota</taxon>
        <taxon>Actinomycetes</taxon>
        <taxon>Streptosporangiales</taxon>
        <taxon>Streptosporangiaceae</taxon>
        <taxon>Nonomuraea</taxon>
    </lineage>
</organism>
<keyword evidence="3" id="KW-1185">Reference proteome</keyword>
<feature type="compositionally biased region" description="Basic residues" evidence="1">
    <location>
        <begin position="21"/>
        <end position="31"/>
    </location>
</feature>
<comment type="caution">
    <text evidence="2">The sequence shown here is derived from an EMBL/GenBank/DDBJ whole genome shotgun (WGS) entry which is preliminary data.</text>
</comment>
<name>A0A7X0NXQ6_9ACTN</name>
<dbReference type="Proteomes" id="UP000565579">
    <property type="component" value="Unassembled WGS sequence"/>
</dbReference>
<dbReference type="RefSeq" id="WP_185105611.1">
    <property type="nucleotide sequence ID" value="NZ_JACHMI010000001.1"/>
</dbReference>
<feature type="compositionally biased region" description="Polar residues" evidence="1">
    <location>
        <begin position="55"/>
        <end position="67"/>
    </location>
</feature>
<protein>
    <submittedName>
        <fullName evidence="2">Uncharacterized protein</fullName>
    </submittedName>
</protein>
<evidence type="ECO:0000313" key="3">
    <source>
        <dbReference type="Proteomes" id="UP000565579"/>
    </source>
</evidence>
<accession>A0A7X0NXQ6</accession>